<accession>A0ABX1TP16</accession>
<dbReference type="EC" id="3.1.26.3" evidence="8"/>
<comment type="similarity">
    <text evidence="2">Belongs to the ribonuclease III family.</text>
</comment>
<feature type="binding site" evidence="8">
    <location>
        <position position="40"/>
    </location>
    <ligand>
        <name>Mg(2+)</name>
        <dbReference type="ChEBI" id="CHEBI:18420"/>
    </ligand>
</feature>
<comment type="subunit">
    <text evidence="8">Homodimer.</text>
</comment>
<dbReference type="InterPro" id="IPR011907">
    <property type="entry name" value="RNase_III"/>
</dbReference>
<dbReference type="CDD" id="cd00593">
    <property type="entry name" value="RIBOc"/>
    <property type="match status" value="1"/>
</dbReference>
<evidence type="ECO:0000259" key="9">
    <source>
        <dbReference type="PROSITE" id="PS50137"/>
    </source>
</evidence>
<dbReference type="SMART" id="SM00358">
    <property type="entry name" value="DSRM"/>
    <property type="match status" value="1"/>
</dbReference>
<dbReference type="GO" id="GO:0004525">
    <property type="term" value="F:ribonuclease III activity"/>
    <property type="evidence" value="ECO:0007669"/>
    <property type="project" value="UniProtKB-EC"/>
</dbReference>
<dbReference type="PROSITE" id="PS00517">
    <property type="entry name" value="RNASE_3_1"/>
    <property type="match status" value="1"/>
</dbReference>
<comment type="caution">
    <text evidence="11">The sequence shown here is derived from an EMBL/GenBank/DDBJ whole genome shotgun (WGS) entry which is preliminary data.</text>
</comment>
<comment type="function">
    <text evidence="8">Digests double-stranded RNA. Involved in the processing of primary rRNA transcript to yield the immediate precursors to the large and small rRNAs (23S and 16S). Processes some mRNAs, and tRNAs when they are encoded in the rRNA operon. Processes pre-crRNA and tracrRNA of type II CRISPR loci if present in the organism.</text>
</comment>
<dbReference type="PROSITE" id="PS50137">
    <property type="entry name" value="DS_RBD"/>
    <property type="match status" value="1"/>
</dbReference>
<keyword evidence="8" id="KW-0460">Magnesium</keyword>
<keyword evidence="8" id="KW-0699">rRNA-binding</keyword>
<evidence type="ECO:0000256" key="1">
    <source>
        <dbReference type="ARBA" id="ARBA00000109"/>
    </source>
</evidence>
<dbReference type="Pfam" id="PF00035">
    <property type="entry name" value="dsrm"/>
    <property type="match status" value="1"/>
</dbReference>
<dbReference type="PROSITE" id="PS50142">
    <property type="entry name" value="RNASE_3_2"/>
    <property type="match status" value="1"/>
</dbReference>
<dbReference type="Gene3D" id="3.30.160.20">
    <property type="match status" value="1"/>
</dbReference>
<comment type="subcellular location">
    <subcellularLocation>
        <location evidence="8">Cytoplasm</location>
    </subcellularLocation>
</comment>
<dbReference type="CDD" id="cd10845">
    <property type="entry name" value="DSRM_RNAse_III_family"/>
    <property type="match status" value="1"/>
</dbReference>
<dbReference type="SMART" id="SM00535">
    <property type="entry name" value="RIBOc"/>
    <property type="match status" value="1"/>
</dbReference>
<reference evidence="11 12" key="1">
    <citation type="submission" date="2019-03" db="EMBL/GenBank/DDBJ databases">
        <title>Metabolic reconstructions from genomes of highly enriched 'Candidatus Accumulibacter' and 'Candidatus Competibacter' bioreactor populations.</title>
        <authorList>
            <person name="Annavajhala M.K."/>
            <person name="Welles L."/>
            <person name="Abbas B."/>
            <person name="Sorokin D."/>
            <person name="Park H."/>
            <person name="Van Loosdrecht M."/>
            <person name="Chandran K."/>
        </authorList>
    </citation>
    <scope>NUCLEOTIDE SEQUENCE [LARGE SCALE GENOMIC DNA]</scope>
    <source>
        <strain evidence="11 12">SBR_G</strain>
    </source>
</reference>
<keyword evidence="8" id="KW-0479">Metal-binding</keyword>
<gene>
    <name evidence="8" type="primary">rnc</name>
    <name evidence="11" type="ORF">E4P82_15270</name>
</gene>
<name>A0ABX1TP16_9GAMM</name>
<keyword evidence="3 8" id="KW-0507">mRNA processing</keyword>
<dbReference type="SUPFAM" id="SSF54768">
    <property type="entry name" value="dsRNA-binding domain-like"/>
    <property type="match status" value="1"/>
</dbReference>
<dbReference type="InterPro" id="IPR036389">
    <property type="entry name" value="RNase_III_sf"/>
</dbReference>
<dbReference type="Pfam" id="PF14622">
    <property type="entry name" value="Ribonucleas_3_3"/>
    <property type="match status" value="1"/>
</dbReference>
<keyword evidence="4 8" id="KW-0540">Nuclease</keyword>
<feature type="domain" description="DRBM" evidence="9">
    <location>
        <begin position="154"/>
        <end position="220"/>
    </location>
</feature>
<feature type="binding site" evidence="8">
    <location>
        <position position="113"/>
    </location>
    <ligand>
        <name>Mg(2+)</name>
        <dbReference type="ChEBI" id="CHEBI:18420"/>
    </ligand>
</feature>
<dbReference type="PANTHER" id="PTHR11207">
    <property type="entry name" value="RIBONUCLEASE III"/>
    <property type="match status" value="1"/>
</dbReference>
<comment type="catalytic activity">
    <reaction evidence="1 8">
        <text>Endonucleolytic cleavage to 5'-phosphomonoester.</text>
        <dbReference type="EC" id="3.1.26.3"/>
    </reaction>
</comment>
<organism evidence="11 12">
    <name type="scientific">Candidatus Competibacter phosphatis</name>
    <dbReference type="NCBI Taxonomy" id="221280"/>
    <lineage>
        <taxon>Bacteria</taxon>
        <taxon>Pseudomonadati</taxon>
        <taxon>Pseudomonadota</taxon>
        <taxon>Gammaproteobacteria</taxon>
        <taxon>Candidatus Competibacteraceae</taxon>
        <taxon>Candidatus Competibacter</taxon>
    </lineage>
</organism>
<feature type="active site" evidence="8">
    <location>
        <position position="116"/>
    </location>
</feature>
<sequence>MNPPLSRLSAALGYTFRQPELLEEALTHRSASPHNNERLEFLGDALLNLIVAEYVFQHYPKASEGELSRLRSSLVKGETLAELARGLRVGDWLRLGLGELKSGGFRRESILSDTLEAIFGAVYLDSGLDACRDLVLRLYQDCLTRLADASDLKDPKTRLQECLQARQQPLPIYNVLEIGGEPHAQSFTVECTAAELRAVAAGSSRRKAEQEAARRLLEQM</sequence>
<evidence type="ECO:0000256" key="8">
    <source>
        <dbReference type="HAMAP-Rule" id="MF_00104"/>
    </source>
</evidence>
<dbReference type="HAMAP" id="MF_00104">
    <property type="entry name" value="RNase_III"/>
    <property type="match status" value="1"/>
</dbReference>
<keyword evidence="12" id="KW-1185">Reference proteome</keyword>
<evidence type="ECO:0000256" key="5">
    <source>
        <dbReference type="ARBA" id="ARBA00022759"/>
    </source>
</evidence>
<evidence type="ECO:0000256" key="4">
    <source>
        <dbReference type="ARBA" id="ARBA00022722"/>
    </source>
</evidence>
<evidence type="ECO:0000256" key="2">
    <source>
        <dbReference type="ARBA" id="ARBA00010183"/>
    </source>
</evidence>
<feature type="active site" evidence="8">
    <location>
        <position position="44"/>
    </location>
</feature>
<evidence type="ECO:0000256" key="7">
    <source>
        <dbReference type="ARBA" id="ARBA00022884"/>
    </source>
</evidence>
<keyword evidence="8" id="KW-0698">rRNA processing</keyword>
<dbReference type="RefSeq" id="WP_169249698.1">
    <property type="nucleotide sequence ID" value="NZ_SPMZ01000049.1"/>
</dbReference>
<evidence type="ECO:0000259" key="10">
    <source>
        <dbReference type="PROSITE" id="PS50142"/>
    </source>
</evidence>
<keyword evidence="6 8" id="KW-0378">Hydrolase</keyword>
<dbReference type="SUPFAM" id="SSF69065">
    <property type="entry name" value="RNase III domain-like"/>
    <property type="match status" value="1"/>
</dbReference>
<proteinExistence type="inferred from homology"/>
<feature type="domain" description="RNase III" evidence="10">
    <location>
        <begin position="5"/>
        <end position="127"/>
    </location>
</feature>
<evidence type="ECO:0000313" key="11">
    <source>
        <dbReference type="EMBL" id="NMQ20432.1"/>
    </source>
</evidence>
<protein>
    <recommendedName>
        <fullName evidence="8">Ribonuclease 3</fullName>
        <ecNumber evidence="8">3.1.26.3</ecNumber>
    </recommendedName>
    <alternativeName>
        <fullName evidence="8">Ribonuclease III</fullName>
        <shortName evidence="8">RNase III</shortName>
    </alternativeName>
</protein>
<keyword evidence="7 8" id="KW-0694">RNA-binding</keyword>
<dbReference type="PANTHER" id="PTHR11207:SF0">
    <property type="entry name" value="RIBONUCLEASE 3"/>
    <property type="match status" value="1"/>
</dbReference>
<dbReference type="Gene3D" id="1.10.1520.10">
    <property type="entry name" value="Ribonuclease III domain"/>
    <property type="match status" value="1"/>
</dbReference>
<feature type="binding site" evidence="8">
    <location>
        <position position="116"/>
    </location>
    <ligand>
        <name>Mg(2+)</name>
        <dbReference type="ChEBI" id="CHEBI:18420"/>
    </ligand>
</feature>
<keyword evidence="8" id="KW-0963">Cytoplasm</keyword>
<keyword evidence="8" id="KW-0819">tRNA processing</keyword>
<dbReference type="EMBL" id="SPMZ01000049">
    <property type="protein sequence ID" value="NMQ20432.1"/>
    <property type="molecule type" value="Genomic_DNA"/>
</dbReference>
<dbReference type="Proteomes" id="UP000760480">
    <property type="component" value="Unassembled WGS sequence"/>
</dbReference>
<evidence type="ECO:0000256" key="3">
    <source>
        <dbReference type="ARBA" id="ARBA00022664"/>
    </source>
</evidence>
<evidence type="ECO:0000256" key="6">
    <source>
        <dbReference type="ARBA" id="ARBA00022801"/>
    </source>
</evidence>
<keyword evidence="5 8" id="KW-0255">Endonuclease</keyword>
<dbReference type="InterPro" id="IPR000999">
    <property type="entry name" value="RNase_III_dom"/>
</dbReference>
<evidence type="ECO:0000313" key="12">
    <source>
        <dbReference type="Proteomes" id="UP000760480"/>
    </source>
</evidence>
<dbReference type="NCBIfam" id="TIGR02191">
    <property type="entry name" value="RNaseIII"/>
    <property type="match status" value="1"/>
</dbReference>
<comment type="cofactor">
    <cofactor evidence="8">
        <name>Mg(2+)</name>
        <dbReference type="ChEBI" id="CHEBI:18420"/>
    </cofactor>
</comment>
<dbReference type="InterPro" id="IPR014720">
    <property type="entry name" value="dsRBD_dom"/>
</dbReference>